<protein>
    <submittedName>
        <fullName evidence="7">Uncharacterized protein</fullName>
    </submittedName>
</protein>
<feature type="compositionally biased region" description="Acidic residues" evidence="6">
    <location>
        <begin position="375"/>
        <end position="390"/>
    </location>
</feature>
<evidence type="ECO:0000256" key="6">
    <source>
        <dbReference type="SAM" id="MobiDB-lite"/>
    </source>
</evidence>
<feature type="compositionally biased region" description="Basic residues" evidence="6">
    <location>
        <begin position="355"/>
        <end position="366"/>
    </location>
</feature>
<dbReference type="FunFam" id="1.10.10.10:FF:000116">
    <property type="entry name" value="DNA-directed RNA polymerase III subunit RPC6"/>
    <property type="match status" value="1"/>
</dbReference>
<comment type="similarity">
    <text evidence="2">Belongs to the eukaryotic RPC34/RPC39 RNA polymerase subunit family.</text>
</comment>
<comment type="subcellular location">
    <subcellularLocation>
        <location evidence="1">Nucleus</location>
    </subcellularLocation>
</comment>
<dbReference type="GO" id="GO:0005654">
    <property type="term" value="C:nucleoplasm"/>
    <property type="evidence" value="ECO:0007669"/>
    <property type="project" value="UniProtKB-ARBA"/>
</dbReference>
<sequence>MMSRRGPSEAEGTIHQAALAAPKQELTIKQVEALVPDGKARQKALNALLARGFIKALQSSSGLSFRALSKNELNATKDLTAEEVLVYSHIQGSKSEGIWTKQLKAKTNLHQTVIDRCLKTLTQKAMIKRVPSVQHPTRKIYMLEGLEPSIALTGGPWYTDNEFDTEFIKLLMSASLRFIQEKSFPKRRSSSQSQQPVLYSISKAPEYPTAQNVRTFLKQSRITETDLSVEHIEMLLNVLVLDGEIEKLPAFGATLWDSNAINDDASSDERPSKKKRKNAHASDSDSDSRSNQSKRKKRGSKDDDRSKSKLSKSKKRYREGDSGDESEPSHSKKKKKTKVKTESASESESSDDAKHRRKKSKKKSKKHESSGSETDSSEASDSDGESESEFDSAKSKKRKASKSRGRSSSPADFNAFDDFVGGTNIYRAIKQEKMALGWSQAPCGNCLSFDFCKEGGPVNPRECVYYSEFLLQPVGGMNVEEAEGLITEW</sequence>
<keyword evidence="5" id="KW-0539">Nucleus</keyword>
<dbReference type="EMBL" id="MU154537">
    <property type="protein sequence ID" value="KAF9498571.1"/>
    <property type="molecule type" value="Genomic_DNA"/>
</dbReference>
<keyword evidence="8" id="KW-1185">Reference proteome</keyword>
<proteinExistence type="inferred from homology"/>
<evidence type="ECO:0000256" key="1">
    <source>
        <dbReference type="ARBA" id="ARBA00004123"/>
    </source>
</evidence>
<feature type="compositionally biased region" description="Basic residues" evidence="6">
    <location>
        <begin position="395"/>
        <end position="405"/>
    </location>
</feature>
<dbReference type="Proteomes" id="UP000807025">
    <property type="component" value="Unassembled WGS sequence"/>
</dbReference>
<name>A0A9P6A7H7_PLEER</name>
<gene>
    <name evidence="7" type="ORF">BDN71DRAFT_1443472</name>
</gene>
<accession>A0A9P6A7H7</accession>
<evidence type="ECO:0000313" key="7">
    <source>
        <dbReference type="EMBL" id="KAF9498571.1"/>
    </source>
</evidence>
<feature type="region of interest" description="Disordered" evidence="6">
    <location>
        <begin position="260"/>
        <end position="414"/>
    </location>
</feature>
<keyword evidence="4" id="KW-0804">Transcription</keyword>
<dbReference type="InterPro" id="IPR036388">
    <property type="entry name" value="WH-like_DNA-bd_sf"/>
</dbReference>
<comment type="caution">
    <text evidence="7">The sequence shown here is derived from an EMBL/GenBank/DDBJ whole genome shotgun (WGS) entry which is preliminary data.</text>
</comment>
<dbReference type="GO" id="GO:0005737">
    <property type="term" value="C:cytoplasm"/>
    <property type="evidence" value="ECO:0007669"/>
    <property type="project" value="UniProtKB-ARBA"/>
</dbReference>
<dbReference type="InterPro" id="IPR036390">
    <property type="entry name" value="WH_DNA-bd_sf"/>
</dbReference>
<dbReference type="InterPro" id="IPR016049">
    <property type="entry name" value="RNA_pol_Rpc34-like"/>
</dbReference>
<dbReference type="GO" id="GO:0006383">
    <property type="term" value="P:transcription by RNA polymerase III"/>
    <property type="evidence" value="ECO:0007669"/>
    <property type="project" value="InterPro"/>
</dbReference>
<dbReference type="GO" id="GO:0005666">
    <property type="term" value="C:RNA polymerase III complex"/>
    <property type="evidence" value="ECO:0007669"/>
    <property type="project" value="InterPro"/>
</dbReference>
<organism evidence="7 8">
    <name type="scientific">Pleurotus eryngii</name>
    <name type="common">Boletus of the steppes</name>
    <dbReference type="NCBI Taxonomy" id="5323"/>
    <lineage>
        <taxon>Eukaryota</taxon>
        <taxon>Fungi</taxon>
        <taxon>Dikarya</taxon>
        <taxon>Basidiomycota</taxon>
        <taxon>Agaricomycotina</taxon>
        <taxon>Agaricomycetes</taxon>
        <taxon>Agaricomycetidae</taxon>
        <taxon>Agaricales</taxon>
        <taxon>Pleurotineae</taxon>
        <taxon>Pleurotaceae</taxon>
        <taxon>Pleurotus</taxon>
    </lineage>
</organism>
<dbReference type="Pfam" id="PF05158">
    <property type="entry name" value="RNA_pol_Rpc34"/>
    <property type="match status" value="1"/>
</dbReference>
<reference evidence="7" key="1">
    <citation type="submission" date="2020-11" db="EMBL/GenBank/DDBJ databases">
        <authorList>
            <consortium name="DOE Joint Genome Institute"/>
            <person name="Ahrendt S."/>
            <person name="Riley R."/>
            <person name="Andreopoulos W."/>
            <person name="Labutti K."/>
            <person name="Pangilinan J."/>
            <person name="Ruiz-Duenas F.J."/>
            <person name="Barrasa J.M."/>
            <person name="Sanchez-Garcia M."/>
            <person name="Camarero S."/>
            <person name="Miyauchi S."/>
            <person name="Serrano A."/>
            <person name="Linde D."/>
            <person name="Babiker R."/>
            <person name="Drula E."/>
            <person name="Ayuso-Fernandez I."/>
            <person name="Pacheco R."/>
            <person name="Padilla G."/>
            <person name="Ferreira P."/>
            <person name="Barriuso J."/>
            <person name="Kellner H."/>
            <person name="Castanera R."/>
            <person name="Alfaro M."/>
            <person name="Ramirez L."/>
            <person name="Pisabarro A.G."/>
            <person name="Kuo A."/>
            <person name="Tritt A."/>
            <person name="Lipzen A."/>
            <person name="He G."/>
            <person name="Yan M."/>
            <person name="Ng V."/>
            <person name="Cullen D."/>
            <person name="Martin F."/>
            <person name="Rosso M.-N."/>
            <person name="Henrissat B."/>
            <person name="Hibbett D."/>
            <person name="Martinez A.T."/>
            <person name="Grigoriev I.V."/>
        </authorList>
    </citation>
    <scope>NUCLEOTIDE SEQUENCE</scope>
    <source>
        <strain evidence="7">ATCC 90797</strain>
    </source>
</reference>
<dbReference type="OrthoDB" id="613763at2759"/>
<dbReference type="Gene3D" id="1.10.10.10">
    <property type="entry name" value="Winged helix-like DNA-binding domain superfamily/Winged helix DNA-binding domain"/>
    <property type="match status" value="1"/>
</dbReference>
<feature type="compositionally biased region" description="Basic residues" evidence="6">
    <location>
        <begin position="308"/>
        <end position="317"/>
    </location>
</feature>
<dbReference type="AlphaFoldDB" id="A0A9P6A7H7"/>
<evidence type="ECO:0000313" key="8">
    <source>
        <dbReference type="Proteomes" id="UP000807025"/>
    </source>
</evidence>
<dbReference type="InterPro" id="IPR007832">
    <property type="entry name" value="RNA_pol_Rpc34"/>
</dbReference>
<evidence type="ECO:0000256" key="2">
    <source>
        <dbReference type="ARBA" id="ARBA00011038"/>
    </source>
</evidence>
<evidence type="ECO:0000256" key="5">
    <source>
        <dbReference type="ARBA" id="ARBA00023242"/>
    </source>
</evidence>
<keyword evidence="3" id="KW-0240">DNA-directed RNA polymerase</keyword>
<evidence type="ECO:0000256" key="3">
    <source>
        <dbReference type="ARBA" id="ARBA00022478"/>
    </source>
</evidence>
<dbReference type="SUPFAM" id="SSF46785">
    <property type="entry name" value="Winged helix' DNA-binding domain"/>
    <property type="match status" value="1"/>
</dbReference>
<dbReference type="PANTHER" id="PTHR12780">
    <property type="entry name" value="RNA POLYMERASE III DNA DIRECTED , 39KD SUBUNIT-RELATED"/>
    <property type="match status" value="1"/>
</dbReference>
<evidence type="ECO:0000256" key="4">
    <source>
        <dbReference type="ARBA" id="ARBA00023163"/>
    </source>
</evidence>